<dbReference type="PANTHER" id="PTHR38011">
    <property type="entry name" value="DIHYDROFOLATE REDUCTASE FAMILY PROTEIN (AFU_ORTHOLOGUE AFUA_8G06820)"/>
    <property type="match status" value="1"/>
</dbReference>
<organism evidence="5 6">
    <name type="scientific">Gordonia caeni</name>
    <dbReference type="NCBI Taxonomy" id="1007097"/>
    <lineage>
        <taxon>Bacteria</taxon>
        <taxon>Bacillati</taxon>
        <taxon>Actinomycetota</taxon>
        <taxon>Actinomycetes</taxon>
        <taxon>Mycobacteriales</taxon>
        <taxon>Gordoniaceae</taxon>
        <taxon>Gordonia</taxon>
    </lineage>
</organism>
<keyword evidence="3" id="KW-0560">Oxidoreductase</keyword>
<dbReference type="PANTHER" id="PTHR38011:SF7">
    <property type="entry name" value="2,5-DIAMINO-6-RIBOSYLAMINO-4(3H)-PYRIMIDINONE 5'-PHOSPHATE REDUCTASE"/>
    <property type="match status" value="1"/>
</dbReference>
<evidence type="ECO:0000259" key="4">
    <source>
        <dbReference type="Pfam" id="PF01872"/>
    </source>
</evidence>
<comment type="caution">
    <text evidence="5">The sequence shown here is derived from an EMBL/GenBank/DDBJ whole genome shotgun (WGS) entry which is preliminary data.</text>
</comment>
<keyword evidence="2" id="KW-0521">NADP</keyword>
<dbReference type="Pfam" id="PF01872">
    <property type="entry name" value="RibD_C"/>
    <property type="match status" value="1"/>
</dbReference>
<evidence type="ECO:0000313" key="6">
    <source>
        <dbReference type="Proteomes" id="UP001418444"/>
    </source>
</evidence>
<dbReference type="Proteomes" id="UP001418444">
    <property type="component" value="Unassembled WGS sequence"/>
</dbReference>
<dbReference type="EMBL" id="BAAAZW010000005">
    <property type="protein sequence ID" value="GAA3960586.1"/>
    <property type="molecule type" value="Genomic_DNA"/>
</dbReference>
<evidence type="ECO:0000256" key="3">
    <source>
        <dbReference type="ARBA" id="ARBA00023002"/>
    </source>
</evidence>
<accession>A0ABP7P6P0</accession>
<keyword evidence="6" id="KW-1185">Reference proteome</keyword>
<dbReference type="RefSeq" id="WP_344783341.1">
    <property type="nucleotide sequence ID" value="NZ_BAAAZW010000005.1"/>
</dbReference>
<dbReference type="InterPro" id="IPR050765">
    <property type="entry name" value="Riboflavin_Biosynth_HTPR"/>
</dbReference>
<feature type="domain" description="Bacterial bifunctional deaminase-reductase C-terminal" evidence="4">
    <location>
        <begin position="41"/>
        <end position="218"/>
    </location>
</feature>
<evidence type="ECO:0000256" key="1">
    <source>
        <dbReference type="ARBA" id="ARBA00005104"/>
    </source>
</evidence>
<evidence type="ECO:0000313" key="5">
    <source>
        <dbReference type="EMBL" id="GAA3960586.1"/>
    </source>
</evidence>
<protein>
    <submittedName>
        <fullName evidence="5">Pyrimidine reductase family protein</fullName>
    </submittedName>
</protein>
<sequence>MHLLQKATDVTAGPASTSGHDVAAWLREQYAYPPDRTDGLPHVRANMVTTIDGAATADGRSGGLGSPGDRMLFQLLREISDTVLIGASTALKEDYGLPEPAADGTRPALVLASRSLSIPDDYAPAFDSRTLIATCAQAPTPQRARLTELGATLIDCGADTVEPARLVAALGDRGRRRVICEGGPRLLAEFVAAGALDQLAVTLGPSLAGGNGPRIAHGASPGDGLAPARLHHLIGDDEGFLYFLWDTGAAAGRAADD</sequence>
<reference evidence="6" key="1">
    <citation type="journal article" date="2019" name="Int. J. Syst. Evol. Microbiol.">
        <title>The Global Catalogue of Microorganisms (GCM) 10K type strain sequencing project: providing services to taxonomists for standard genome sequencing and annotation.</title>
        <authorList>
            <consortium name="The Broad Institute Genomics Platform"/>
            <consortium name="The Broad Institute Genome Sequencing Center for Infectious Disease"/>
            <person name="Wu L."/>
            <person name="Ma J."/>
        </authorList>
    </citation>
    <scope>NUCLEOTIDE SEQUENCE [LARGE SCALE GENOMIC DNA]</scope>
    <source>
        <strain evidence="6">JCM 16923</strain>
    </source>
</reference>
<dbReference type="SUPFAM" id="SSF53597">
    <property type="entry name" value="Dihydrofolate reductase-like"/>
    <property type="match status" value="1"/>
</dbReference>
<name>A0ABP7P6P0_9ACTN</name>
<evidence type="ECO:0000256" key="2">
    <source>
        <dbReference type="ARBA" id="ARBA00022857"/>
    </source>
</evidence>
<dbReference type="Gene3D" id="3.40.430.10">
    <property type="entry name" value="Dihydrofolate Reductase, subunit A"/>
    <property type="match status" value="1"/>
</dbReference>
<proteinExistence type="predicted"/>
<dbReference type="InterPro" id="IPR002734">
    <property type="entry name" value="RibDG_C"/>
</dbReference>
<dbReference type="InterPro" id="IPR024072">
    <property type="entry name" value="DHFR-like_dom_sf"/>
</dbReference>
<comment type="pathway">
    <text evidence="1">Cofactor biosynthesis; riboflavin biosynthesis.</text>
</comment>
<gene>
    <name evidence="5" type="ORF">GCM10022231_20730</name>
</gene>